<name>A0ABT4RE52_9ACTN</name>
<dbReference type="Proteomes" id="UP001147700">
    <property type="component" value="Unassembled WGS sequence"/>
</dbReference>
<evidence type="ECO:0000256" key="1">
    <source>
        <dbReference type="SAM" id="Phobius"/>
    </source>
</evidence>
<sequence length="144" mass="15094">MGLAHACRARLELGPANRALAIGALTLNAALVVLVAAEGATAGDLAYVLVLGCPPVVLLALRRHPLAFRSLAGGLGLLYALWSVLAFFIGGIVYAPAAALLLWAALLPWMNPDQRWHRRLWLALAVLSAMLAPIAALSLLSLTS</sequence>
<reference evidence="2" key="1">
    <citation type="submission" date="2022-10" db="EMBL/GenBank/DDBJ databases">
        <title>The WGS of Solirubrobacter sp. CPCC 204708.</title>
        <authorList>
            <person name="Jiang Z."/>
        </authorList>
    </citation>
    <scope>NUCLEOTIDE SEQUENCE</scope>
    <source>
        <strain evidence="2">CPCC 204708</strain>
    </source>
</reference>
<keyword evidence="1" id="KW-1133">Transmembrane helix</keyword>
<gene>
    <name evidence="2" type="ORF">OJ962_04805</name>
</gene>
<protein>
    <submittedName>
        <fullName evidence="2">Uncharacterized protein</fullName>
    </submittedName>
</protein>
<dbReference type="RefSeq" id="WP_202953676.1">
    <property type="nucleotide sequence ID" value="NZ_JAPCID010000006.1"/>
</dbReference>
<evidence type="ECO:0000313" key="2">
    <source>
        <dbReference type="EMBL" id="MDA0136808.1"/>
    </source>
</evidence>
<organism evidence="2 3">
    <name type="scientific">Solirubrobacter deserti</name>
    <dbReference type="NCBI Taxonomy" id="2282478"/>
    <lineage>
        <taxon>Bacteria</taxon>
        <taxon>Bacillati</taxon>
        <taxon>Actinomycetota</taxon>
        <taxon>Thermoleophilia</taxon>
        <taxon>Solirubrobacterales</taxon>
        <taxon>Solirubrobacteraceae</taxon>
        <taxon>Solirubrobacter</taxon>
    </lineage>
</organism>
<keyword evidence="3" id="KW-1185">Reference proteome</keyword>
<proteinExistence type="predicted"/>
<keyword evidence="1" id="KW-0812">Transmembrane</keyword>
<evidence type="ECO:0000313" key="3">
    <source>
        <dbReference type="Proteomes" id="UP001147700"/>
    </source>
</evidence>
<feature type="transmembrane region" description="Helical" evidence="1">
    <location>
        <begin position="19"/>
        <end position="37"/>
    </location>
</feature>
<feature type="transmembrane region" description="Helical" evidence="1">
    <location>
        <begin position="120"/>
        <end position="142"/>
    </location>
</feature>
<accession>A0ABT4RE52</accession>
<comment type="caution">
    <text evidence="2">The sequence shown here is derived from an EMBL/GenBank/DDBJ whole genome shotgun (WGS) entry which is preliminary data.</text>
</comment>
<keyword evidence="1" id="KW-0472">Membrane</keyword>
<dbReference type="EMBL" id="JAPCID010000006">
    <property type="protein sequence ID" value="MDA0136808.1"/>
    <property type="molecule type" value="Genomic_DNA"/>
</dbReference>
<feature type="transmembrane region" description="Helical" evidence="1">
    <location>
        <begin position="81"/>
        <end position="108"/>
    </location>
</feature>